<feature type="domain" description="Small ribosomal subunit protein uS4 N-terminal" evidence="10">
    <location>
        <begin position="5"/>
        <end position="92"/>
    </location>
</feature>
<dbReference type="GO" id="GO:0019843">
    <property type="term" value="F:rRNA binding"/>
    <property type="evidence" value="ECO:0007669"/>
    <property type="project" value="UniProtKB-UniRule"/>
</dbReference>
<keyword evidence="2 7" id="KW-0699">rRNA-binding</keyword>
<dbReference type="InterPro" id="IPR002942">
    <property type="entry name" value="S4_RNA-bd"/>
</dbReference>
<dbReference type="PANTHER" id="PTHR11831">
    <property type="entry name" value="30S 40S RIBOSOMAL PROTEIN"/>
    <property type="match status" value="1"/>
</dbReference>
<dbReference type="PROSITE" id="PS50889">
    <property type="entry name" value="S4"/>
    <property type="match status" value="1"/>
</dbReference>
<dbReference type="EMBL" id="MFKW01000012">
    <property type="protein sequence ID" value="OGG51841.1"/>
    <property type="molecule type" value="Genomic_DNA"/>
</dbReference>
<dbReference type="InterPro" id="IPR005709">
    <property type="entry name" value="Ribosomal_uS4_bac-type"/>
</dbReference>
<name>A0A1F6CS62_9BACT</name>
<feature type="region of interest" description="Disordered" evidence="8">
    <location>
        <begin position="30"/>
        <end position="49"/>
    </location>
</feature>
<dbReference type="Pfam" id="PF01479">
    <property type="entry name" value="S4"/>
    <property type="match status" value="1"/>
</dbReference>
<dbReference type="GO" id="GO:0003735">
    <property type="term" value="F:structural constituent of ribosome"/>
    <property type="evidence" value="ECO:0007669"/>
    <property type="project" value="InterPro"/>
</dbReference>
<evidence type="ECO:0000256" key="6">
    <source>
        <dbReference type="ARBA" id="ARBA00035254"/>
    </source>
</evidence>
<dbReference type="NCBIfam" id="NF003717">
    <property type="entry name" value="PRK05327.1"/>
    <property type="match status" value="1"/>
</dbReference>
<dbReference type="Pfam" id="PF00163">
    <property type="entry name" value="Ribosomal_S4"/>
    <property type="match status" value="1"/>
</dbReference>
<dbReference type="Proteomes" id="UP000176445">
    <property type="component" value="Unassembled WGS sequence"/>
</dbReference>
<dbReference type="SUPFAM" id="SSF55174">
    <property type="entry name" value="Alpha-L RNA-binding motif"/>
    <property type="match status" value="1"/>
</dbReference>
<dbReference type="Gene3D" id="1.10.1050.10">
    <property type="entry name" value="Ribosomal Protein S4 Delta 41, Chain A, domain 1"/>
    <property type="match status" value="1"/>
</dbReference>
<dbReference type="HAMAP" id="MF_01306_B">
    <property type="entry name" value="Ribosomal_uS4_B"/>
    <property type="match status" value="1"/>
</dbReference>
<evidence type="ECO:0000313" key="11">
    <source>
        <dbReference type="EMBL" id="OGG51841.1"/>
    </source>
</evidence>
<evidence type="ECO:0000259" key="9">
    <source>
        <dbReference type="SMART" id="SM00363"/>
    </source>
</evidence>
<evidence type="ECO:0000313" key="12">
    <source>
        <dbReference type="Proteomes" id="UP000176445"/>
    </source>
</evidence>
<comment type="function">
    <text evidence="7">One of the primary rRNA binding proteins, it binds directly to 16S rRNA where it nucleates assembly of the body of the 30S subunit.</text>
</comment>
<evidence type="ECO:0000256" key="2">
    <source>
        <dbReference type="ARBA" id="ARBA00022730"/>
    </source>
</evidence>
<comment type="function">
    <text evidence="7">With S5 and S12 plays an important role in translational accuracy.</text>
</comment>
<dbReference type="SMART" id="SM00363">
    <property type="entry name" value="S4"/>
    <property type="match status" value="1"/>
</dbReference>
<gene>
    <name evidence="7" type="primary">rpsD</name>
    <name evidence="11" type="ORF">A2704_00860</name>
</gene>
<dbReference type="PANTHER" id="PTHR11831:SF4">
    <property type="entry name" value="SMALL RIBOSOMAL SUBUNIT PROTEIN US4M"/>
    <property type="match status" value="1"/>
</dbReference>
<comment type="subunit">
    <text evidence="7">Part of the 30S ribosomal subunit. Contacts protein S5. The interaction surface between S4 and S5 is involved in control of translational fidelity.</text>
</comment>
<dbReference type="GO" id="GO:0006412">
    <property type="term" value="P:translation"/>
    <property type="evidence" value="ECO:0007669"/>
    <property type="project" value="UniProtKB-UniRule"/>
</dbReference>
<dbReference type="Gene3D" id="3.10.290.10">
    <property type="entry name" value="RNA-binding S4 domain"/>
    <property type="match status" value="1"/>
</dbReference>
<comment type="caution">
    <text evidence="11">The sequence shown here is derived from an EMBL/GenBank/DDBJ whole genome shotgun (WGS) entry which is preliminary data.</text>
</comment>
<dbReference type="FunFam" id="3.10.290.10:FF:000001">
    <property type="entry name" value="30S ribosomal protein S4"/>
    <property type="match status" value="1"/>
</dbReference>
<evidence type="ECO:0000256" key="3">
    <source>
        <dbReference type="ARBA" id="ARBA00022884"/>
    </source>
</evidence>
<dbReference type="CDD" id="cd00165">
    <property type="entry name" value="S4"/>
    <property type="match status" value="1"/>
</dbReference>
<keyword evidence="3 7" id="KW-0694">RNA-binding</keyword>
<keyword evidence="4 7" id="KW-0689">Ribosomal protein</keyword>
<dbReference type="AlphaFoldDB" id="A0A1F6CS62"/>
<evidence type="ECO:0000256" key="7">
    <source>
        <dbReference type="HAMAP-Rule" id="MF_01306"/>
    </source>
</evidence>
<evidence type="ECO:0000256" key="8">
    <source>
        <dbReference type="SAM" id="MobiDB-lite"/>
    </source>
</evidence>
<organism evidence="11 12">
    <name type="scientific">Candidatus Kaiserbacteria bacterium RIFCSPHIGHO2_01_FULL_54_36b</name>
    <dbReference type="NCBI Taxonomy" id="1798483"/>
    <lineage>
        <taxon>Bacteria</taxon>
        <taxon>Candidatus Kaiseribacteriota</taxon>
    </lineage>
</organism>
<evidence type="ECO:0000259" key="10">
    <source>
        <dbReference type="SMART" id="SM01390"/>
    </source>
</evidence>
<dbReference type="InterPro" id="IPR022801">
    <property type="entry name" value="Ribosomal_uS4"/>
</dbReference>
<dbReference type="GO" id="GO:0042274">
    <property type="term" value="P:ribosomal small subunit biogenesis"/>
    <property type="evidence" value="ECO:0007669"/>
    <property type="project" value="TreeGrafter"/>
</dbReference>
<sequence length="205" mass="22860">MLLIKSKFKIAKRLGAAIFEKTQSQKFALSEARSAANKKTRGGRGGSDYGRQLLEKQRVRFTYGLGERQLANYAEAAYEEADPSSTLHKALEMRADSAAYRAGFLSTRRAARQAVSHGHITINGKRTTTPSYRVRVGDVISIREGSRQSPLFTTLAENKTESARSIPQWLKVNLDLLQAEVVGEPTYNAMETGLDYATVFEFYSR</sequence>
<proteinExistence type="inferred from homology"/>
<dbReference type="InterPro" id="IPR036986">
    <property type="entry name" value="S4_RNA-bd_sf"/>
</dbReference>
<dbReference type="SMART" id="SM01390">
    <property type="entry name" value="Ribosomal_S4"/>
    <property type="match status" value="1"/>
</dbReference>
<feature type="domain" description="RNA-binding S4" evidence="9">
    <location>
        <begin position="93"/>
        <end position="159"/>
    </location>
</feature>
<evidence type="ECO:0000256" key="1">
    <source>
        <dbReference type="ARBA" id="ARBA00007465"/>
    </source>
</evidence>
<keyword evidence="5 7" id="KW-0687">Ribonucleoprotein</keyword>
<comment type="similarity">
    <text evidence="1 7">Belongs to the universal ribosomal protein uS4 family.</text>
</comment>
<accession>A0A1F6CS62</accession>
<protein>
    <recommendedName>
        <fullName evidence="6 7">Small ribosomal subunit protein uS4</fullName>
    </recommendedName>
</protein>
<reference evidence="11 12" key="1">
    <citation type="journal article" date="2016" name="Nat. Commun.">
        <title>Thousands of microbial genomes shed light on interconnected biogeochemical processes in an aquifer system.</title>
        <authorList>
            <person name="Anantharaman K."/>
            <person name="Brown C.T."/>
            <person name="Hug L.A."/>
            <person name="Sharon I."/>
            <person name="Castelle C.J."/>
            <person name="Probst A.J."/>
            <person name="Thomas B.C."/>
            <person name="Singh A."/>
            <person name="Wilkins M.J."/>
            <person name="Karaoz U."/>
            <person name="Brodie E.L."/>
            <person name="Williams K.H."/>
            <person name="Hubbard S.S."/>
            <person name="Banfield J.F."/>
        </authorList>
    </citation>
    <scope>NUCLEOTIDE SEQUENCE [LARGE SCALE GENOMIC DNA]</scope>
</reference>
<dbReference type="GO" id="GO:0015935">
    <property type="term" value="C:small ribosomal subunit"/>
    <property type="evidence" value="ECO:0007669"/>
    <property type="project" value="InterPro"/>
</dbReference>
<dbReference type="InterPro" id="IPR001912">
    <property type="entry name" value="Ribosomal_uS4_N"/>
</dbReference>
<evidence type="ECO:0000256" key="4">
    <source>
        <dbReference type="ARBA" id="ARBA00022980"/>
    </source>
</evidence>
<evidence type="ECO:0000256" key="5">
    <source>
        <dbReference type="ARBA" id="ARBA00023274"/>
    </source>
</evidence>